<keyword evidence="4" id="KW-1185">Reference proteome</keyword>
<dbReference type="Proteomes" id="UP000478052">
    <property type="component" value="Unassembled WGS sequence"/>
</dbReference>
<name>A0A6G0Y4Y3_APHCR</name>
<dbReference type="OrthoDB" id="6629768at2759"/>
<dbReference type="PANTHER" id="PTHR33327:SF3">
    <property type="entry name" value="RNA-DIRECTED DNA POLYMERASE"/>
    <property type="match status" value="1"/>
</dbReference>
<dbReference type="GO" id="GO:0004190">
    <property type="term" value="F:aspartic-type endopeptidase activity"/>
    <property type="evidence" value="ECO:0007669"/>
    <property type="project" value="InterPro"/>
</dbReference>
<gene>
    <name evidence="3" type="ORF">FWK35_00024049</name>
</gene>
<dbReference type="AlphaFoldDB" id="A0A6G0Y4Y3"/>
<sequence length="192" mass="21829">MSLGTIEELARLADKIAEIDQQRMVVNTVSDSTAEILKTLIKEVNELKVASTRMDNRSRSSSSNRTSRSRSTSRTRYNKWSMSENGYCFYHDNFGKKARKCVDPFQDLSDTGKKSCQSTQHSNHTLITNSKRLMIRDNDSHIQFLIDTGSDVSILPCKPKTKQTNSLKLFAANNTTIDTYDEHTITINLNLR</sequence>
<protein>
    <recommendedName>
        <fullName evidence="2">Peptidase A2 domain-containing protein</fullName>
    </recommendedName>
</protein>
<reference evidence="3 4" key="1">
    <citation type="submission" date="2019-08" db="EMBL/GenBank/DDBJ databases">
        <title>Whole genome of Aphis craccivora.</title>
        <authorList>
            <person name="Voronova N.V."/>
            <person name="Shulinski R.S."/>
            <person name="Bandarenka Y.V."/>
            <person name="Zhorov D.G."/>
            <person name="Warner D."/>
        </authorList>
    </citation>
    <scope>NUCLEOTIDE SEQUENCE [LARGE SCALE GENOMIC DNA]</scope>
    <source>
        <strain evidence="3">180601</strain>
        <tissue evidence="3">Whole Body</tissue>
    </source>
</reference>
<organism evidence="3 4">
    <name type="scientific">Aphis craccivora</name>
    <name type="common">Cowpea aphid</name>
    <dbReference type="NCBI Taxonomy" id="307492"/>
    <lineage>
        <taxon>Eukaryota</taxon>
        <taxon>Metazoa</taxon>
        <taxon>Ecdysozoa</taxon>
        <taxon>Arthropoda</taxon>
        <taxon>Hexapoda</taxon>
        <taxon>Insecta</taxon>
        <taxon>Pterygota</taxon>
        <taxon>Neoptera</taxon>
        <taxon>Paraneoptera</taxon>
        <taxon>Hemiptera</taxon>
        <taxon>Sternorrhyncha</taxon>
        <taxon>Aphidomorpha</taxon>
        <taxon>Aphidoidea</taxon>
        <taxon>Aphididae</taxon>
        <taxon>Aphidini</taxon>
        <taxon>Aphis</taxon>
        <taxon>Aphis</taxon>
    </lineage>
</organism>
<feature type="domain" description="Peptidase A2" evidence="2">
    <location>
        <begin position="142"/>
        <end position="156"/>
    </location>
</feature>
<dbReference type="GO" id="GO:0006508">
    <property type="term" value="P:proteolysis"/>
    <property type="evidence" value="ECO:0007669"/>
    <property type="project" value="InterPro"/>
</dbReference>
<evidence type="ECO:0000259" key="2">
    <source>
        <dbReference type="PROSITE" id="PS50175"/>
    </source>
</evidence>
<feature type="region of interest" description="Disordered" evidence="1">
    <location>
        <begin position="51"/>
        <end position="76"/>
    </location>
</feature>
<dbReference type="PANTHER" id="PTHR33327">
    <property type="entry name" value="ENDONUCLEASE"/>
    <property type="match status" value="1"/>
</dbReference>
<dbReference type="EMBL" id="VUJU01006116">
    <property type="protein sequence ID" value="KAF0749387.1"/>
    <property type="molecule type" value="Genomic_DNA"/>
</dbReference>
<proteinExistence type="predicted"/>
<dbReference type="InterPro" id="IPR001995">
    <property type="entry name" value="Peptidase_A2_cat"/>
</dbReference>
<accession>A0A6G0Y4Y3</accession>
<dbReference type="InterPro" id="IPR001969">
    <property type="entry name" value="Aspartic_peptidase_AS"/>
</dbReference>
<comment type="caution">
    <text evidence="3">The sequence shown here is derived from an EMBL/GenBank/DDBJ whole genome shotgun (WGS) entry which is preliminary data.</text>
</comment>
<evidence type="ECO:0000313" key="3">
    <source>
        <dbReference type="EMBL" id="KAF0749387.1"/>
    </source>
</evidence>
<feature type="non-terminal residue" evidence="3">
    <location>
        <position position="192"/>
    </location>
</feature>
<evidence type="ECO:0000313" key="4">
    <source>
        <dbReference type="Proteomes" id="UP000478052"/>
    </source>
</evidence>
<dbReference type="PROSITE" id="PS50175">
    <property type="entry name" value="ASP_PROT_RETROV"/>
    <property type="match status" value="1"/>
</dbReference>
<evidence type="ECO:0000256" key="1">
    <source>
        <dbReference type="SAM" id="MobiDB-lite"/>
    </source>
</evidence>
<feature type="compositionally biased region" description="Basic residues" evidence="1">
    <location>
        <begin position="67"/>
        <end position="76"/>
    </location>
</feature>
<dbReference type="PROSITE" id="PS00141">
    <property type="entry name" value="ASP_PROTEASE"/>
    <property type="match status" value="1"/>
</dbReference>